<feature type="chain" id="PRO_5047003399" evidence="2">
    <location>
        <begin position="24"/>
        <end position="799"/>
    </location>
</feature>
<feature type="region of interest" description="Disordered" evidence="1">
    <location>
        <begin position="583"/>
        <end position="612"/>
    </location>
</feature>
<comment type="caution">
    <text evidence="3">The sequence shown here is derived from an EMBL/GenBank/DDBJ whole genome shotgun (WGS) entry which is preliminary data.</text>
</comment>
<evidence type="ECO:0000313" key="3">
    <source>
        <dbReference type="EMBL" id="CAK0802222.1"/>
    </source>
</evidence>
<evidence type="ECO:0000313" key="4">
    <source>
        <dbReference type="Proteomes" id="UP001189429"/>
    </source>
</evidence>
<keyword evidence="2" id="KW-0732">Signal</keyword>
<accession>A0ABN9QFW2</accession>
<proteinExistence type="predicted"/>
<sequence>MPMRGLTAVVNTVAAALWTLARRQCDRCGEQRTCGRTANRPPGLRRQWRCGGASAVLLCYAPGVRPAGHGRARKLTRRRAWFCPGSRIQRGLQCCSCDKGHMYKYWRGYVESPSGNGQGGFTKRVDTGCPASEIFMLNKSFGVHDQWAQRWACRLYAHRASFLGEAQILRALEPEVATETLEQSLESAWVRHQMWQRSLEREGARAALASSLLELPLESFLQSCASWCRPLMKERRLRAWRASGDRMDIVCVDGNAKLYRRSCGAPCAEAVYHDALDLHLVRGCPESPLQKGVLCRRRQELADRPALAGEIEAHRVRAPLSAMAYLDVEVRMTGFANWQPACTVPDSTVQAYFAKNAEQVIQERKRRRQERRELRRQPLRLVLGDWASGYAKDKCSCKTRKESVSAIRAAERSAGFLAAVSESGIVGALEEVITAETLSQRYCFLADVASAVPELKTLVHDDACRVRLFAKGRAEGAAPGSLAVRLGQFRYVVDRPRSKGHVDATCKAECFPDVPANAAALGDFPTPICESVNAQLSPLAHTVHHMGRWVCDFIVGECVDVHNELRAQEAARGAARAARKAARLDRALPPRPVPAEIPAAGSAPAGAPAGAGRAAAAGAAPDAAQAIIVRRRLLPVWAAALADGEKFFECQGHFKGHPGNTMAFACPGARVIFGKDTAAGVAVCAGPAQRGCNADDAQRLLRAIPERLRDELTAYLAPALSFDVLHVGAVFDLRPLALTWPALEEALAAQPLLQNQGFPRFHGGDLNARLDALCRRPGVVVRRPPPPVRPDQRRLFSGK</sequence>
<dbReference type="EMBL" id="CAUYUJ010002749">
    <property type="protein sequence ID" value="CAK0802222.1"/>
    <property type="molecule type" value="Genomic_DNA"/>
</dbReference>
<feature type="compositionally biased region" description="Low complexity" evidence="1">
    <location>
        <begin position="596"/>
        <end position="612"/>
    </location>
</feature>
<keyword evidence="4" id="KW-1185">Reference proteome</keyword>
<dbReference type="Proteomes" id="UP001189429">
    <property type="component" value="Unassembled WGS sequence"/>
</dbReference>
<reference evidence="3" key="1">
    <citation type="submission" date="2023-10" db="EMBL/GenBank/DDBJ databases">
        <authorList>
            <person name="Chen Y."/>
            <person name="Shah S."/>
            <person name="Dougan E. K."/>
            <person name="Thang M."/>
            <person name="Chan C."/>
        </authorList>
    </citation>
    <scope>NUCLEOTIDE SEQUENCE [LARGE SCALE GENOMIC DNA]</scope>
</reference>
<organism evidence="3 4">
    <name type="scientific">Prorocentrum cordatum</name>
    <dbReference type="NCBI Taxonomy" id="2364126"/>
    <lineage>
        <taxon>Eukaryota</taxon>
        <taxon>Sar</taxon>
        <taxon>Alveolata</taxon>
        <taxon>Dinophyceae</taxon>
        <taxon>Prorocentrales</taxon>
        <taxon>Prorocentraceae</taxon>
        <taxon>Prorocentrum</taxon>
    </lineage>
</organism>
<protein>
    <submittedName>
        <fullName evidence="3">Uncharacterized protein</fullName>
    </submittedName>
</protein>
<evidence type="ECO:0000256" key="1">
    <source>
        <dbReference type="SAM" id="MobiDB-lite"/>
    </source>
</evidence>
<feature type="signal peptide" evidence="2">
    <location>
        <begin position="1"/>
        <end position="23"/>
    </location>
</feature>
<feature type="non-terminal residue" evidence="3">
    <location>
        <position position="799"/>
    </location>
</feature>
<evidence type="ECO:0000256" key="2">
    <source>
        <dbReference type="SAM" id="SignalP"/>
    </source>
</evidence>
<name>A0ABN9QFW2_9DINO</name>
<gene>
    <name evidence="3" type="ORF">PCOR1329_LOCUS9795</name>
</gene>